<keyword evidence="2 5" id="KW-0812">Transmembrane</keyword>
<dbReference type="GO" id="GO:0016020">
    <property type="term" value="C:membrane"/>
    <property type="evidence" value="ECO:0007669"/>
    <property type="project" value="UniProtKB-SubCell"/>
</dbReference>
<dbReference type="InterPro" id="IPR019408">
    <property type="entry name" value="7TM_GPCR_serpentine_rcpt_Srab"/>
</dbReference>
<dbReference type="Pfam" id="PF10292">
    <property type="entry name" value="7TM_GPCR_Srab"/>
    <property type="match status" value="1"/>
</dbReference>
<evidence type="ECO:0000313" key="6">
    <source>
        <dbReference type="EnsemblMetazoa" id="OVOC3486.2"/>
    </source>
</evidence>
<feature type="transmembrane region" description="Helical" evidence="5">
    <location>
        <begin position="61"/>
        <end position="79"/>
    </location>
</feature>
<evidence type="ECO:0000256" key="5">
    <source>
        <dbReference type="SAM" id="Phobius"/>
    </source>
</evidence>
<proteinExistence type="predicted"/>
<feature type="transmembrane region" description="Helical" evidence="5">
    <location>
        <begin position="141"/>
        <end position="163"/>
    </location>
</feature>
<evidence type="ECO:0000256" key="3">
    <source>
        <dbReference type="ARBA" id="ARBA00022989"/>
    </source>
</evidence>
<evidence type="ECO:0008006" key="8">
    <source>
        <dbReference type="Google" id="ProtNLM"/>
    </source>
</evidence>
<dbReference type="InterPro" id="IPR053286">
    <property type="entry name" value="Nematode_rcpt-like_srab"/>
</dbReference>
<evidence type="ECO:0000256" key="1">
    <source>
        <dbReference type="ARBA" id="ARBA00004141"/>
    </source>
</evidence>
<keyword evidence="4 5" id="KW-0472">Membrane</keyword>
<dbReference type="PANTHER" id="PTHR46561">
    <property type="entry name" value="SERPENTINE RECEPTOR, CLASS AB (CLASS A-LIKE)-RELATED"/>
    <property type="match status" value="1"/>
</dbReference>
<reference evidence="6" key="2">
    <citation type="submission" date="2018-02" db="UniProtKB">
        <authorList>
            <consortium name="EnsemblMetazoa"/>
        </authorList>
    </citation>
    <scope>IDENTIFICATION</scope>
</reference>
<keyword evidence="3 5" id="KW-1133">Transmembrane helix</keyword>
<comment type="subcellular location">
    <subcellularLocation>
        <location evidence="1">Membrane</location>
        <topology evidence="1">Multi-pass membrane protein</topology>
    </subcellularLocation>
</comment>
<evidence type="ECO:0000256" key="4">
    <source>
        <dbReference type="ARBA" id="ARBA00023136"/>
    </source>
</evidence>
<feature type="transmembrane region" description="Helical" evidence="5">
    <location>
        <begin position="183"/>
        <end position="209"/>
    </location>
</feature>
<dbReference type="EnsemblMetazoa" id="OVOC3486.1">
    <property type="protein sequence ID" value="OVOC3486.1"/>
    <property type="gene ID" value="WBGene00240295"/>
</dbReference>
<dbReference type="EnsemblMetazoa" id="OVOC3486.2">
    <property type="protein sequence ID" value="OVOC3486.2"/>
    <property type="gene ID" value="WBGene00240295"/>
</dbReference>
<dbReference type="EMBL" id="CMVM020000116">
    <property type="status" value="NOT_ANNOTATED_CDS"/>
    <property type="molecule type" value="Genomic_DNA"/>
</dbReference>
<evidence type="ECO:0000313" key="7">
    <source>
        <dbReference type="Proteomes" id="UP000024404"/>
    </source>
</evidence>
<dbReference type="Proteomes" id="UP000024404">
    <property type="component" value="Unassembled WGS sequence"/>
</dbReference>
<reference evidence="7" key="1">
    <citation type="submission" date="2013-10" db="EMBL/GenBank/DDBJ databases">
        <title>Genome sequencing of Onchocerca volvulus.</title>
        <authorList>
            <person name="Cotton J."/>
            <person name="Tsai J."/>
            <person name="Stanley E."/>
            <person name="Tracey A."/>
            <person name="Holroyd N."/>
            <person name="Lustigman S."/>
            <person name="Berriman M."/>
        </authorList>
    </citation>
    <scope>NUCLEOTIDE SEQUENCE</scope>
</reference>
<dbReference type="PANTHER" id="PTHR46561:SF11">
    <property type="entry name" value="SERPENTINE RECEPTOR CLASS ALPHA_BETA-14"/>
    <property type="match status" value="1"/>
</dbReference>
<sequence>MNDLCLQGLMRHRMTVFHYLPLILMSVILLATFFTLKFAFFGMKHIILHRNSLILLQNMNVSAMLINVGGTFMMAYQIYLSSISVSQPCDLLIPYSECFIVRAPLVVGSINIHTSILTFFIEQLFATVKSNHYEKRRHMSIVVIMILVQWCFGGLVLIFYAIGQFGMNLRVQICNLNTMDQQYRYLIVSCALLINDIICFFIILILICYNRKLKRKMVTGQYSLSTRYQIRENIRFLRLAIRVSSVINASSVINIVIRSAISHNQKLKWIFWSCEPVIQNISYVIIIILIEFENWRQRNRFIKDDAENIDSITIMQDIWRDKIHSRQSILNTLYNKIMIL</sequence>
<dbReference type="AlphaFoldDB" id="A0A2K6VXY1"/>
<evidence type="ECO:0000256" key="2">
    <source>
        <dbReference type="ARBA" id="ARBA00022692"/>
    </source>
</evidence>
<feature type="transmembrane region" description="Helical" evidence="5">
    <location>
        <begin position="236"/>
        <end position="257"/>
    </location>
</feature>
<name>A0A2K6VXY1_ONCVO</name>
<feature type="transmembrane region" description="Helical" evidence="5">
    <location>
        <begin position="16"/>
        <end position="40"/>
    </location>
</feature>
<protein>
    <recommendedName>
        <fullName evidence="8">G-protein coupled receptors family 1 profile domain-containing protein</fullName>
    </recommendedName>
</protein>
<keyword evidence="7" id="KW-1185">Reference proteome</keyword>
<feature type="transmembrane region" description="Helical" evidence="5">
    <location>
        <begin position="99"/>
        <end position="121"/>
    </location>
</feature>
<accession>A0A2K6VXY1</accession>
<organism evidence="6 7">
    <name type="scientific">Onchocerca volvulus</name>
    <dbReference type="NCBI Taxonomy" id="6282"/>
    <lineage>
        <taxon>Eukaryota</taxon>
        <taxon>Metazoa</taxon>
        <taxon>Ecdysozoa</taxon>
        <taxon>Nematoda</taxon>
        <taxon>Chromadorea</taxon>
        <taxon>Rhabditida</taxon>
        <taxon>Spirurina</taxon>
        <taxon>Spiruromorpha</taxon>
        <taxon>Filarioidea</taxon>
        <taxon>Onchocercidae</taxon>
        <taxon>Onchocerca</taxon>
    </lineage>
</organism>
<feature type="transmembrane region" description="Helical" evidence="5">
    <location>
        <begin position="269"/>
        <end position="290"/>
    </location>
</feature>